<dbReference type="EMBL" id="MBTF01000023">
    <property type="protein sequence ID" value="OOQ58705.1"/>
    <property type="molecule type" value="Genomic_DNA"/>
</dbReference>
<dbReference type="Proteomes" id="UP000189739">
    <property type="component" value="Unassembled WGS sequence"/>
</dbReference>
<gene>
    <name evidence="2" type="ORF">BC343_08555</name>
</gene>
<dbReference type="Pfam" id="PF10988">
    <property type="entry name" value="DUF2807"/>
    <property type="match status" value="1"/>
</dbReference>
<name>A0A1S9PCL9_9SPHI</name>
<evidence type="ECO:0000313" key="2">
    <source>
        <dbReference type="EMBL" id="OOQ58705.1"/>
    </source>
</evidence>
<evidence type="ECO:0000313" key="3">
    <source>
        <dbReference type="Proteomes" id="UP000189739"/>
    </source>
</evidence>
<evidence type="ECO:0000259" key="1">
    <source>
        <dbReference type="Pfam" id="PF10988"/>
    </source>
</evidence>
<accession>A0A1S9PCL9</accession>
<dbReference type="AlphaFoldDB" id="A0A1S9PCL9"/>
<sequence length="220" mass="24027">MYLKTKENNNNTHYQNIITMKTQILTIATIVTLALGTVTTTFAKTQNNNEEVATVLNNVSQINKIEVRGNVELFVSDGSADQVKVYNRYYAESAMVQNENGVLRIASYTNKPLVVWVTAADLRNIAAYDNAQVKSFGNLSKIDLNVALYNNASAKLDLDAYKASITVNDRAKADVAGTVTEYSVTRDQSATINSSNVVATNKTDNVTNKFAVAKTDVAVL</sequence>
<feature type="domain" description="Putative auto-transporter adhesin head GIN" evidence="1">
    <location>
        <begin position="63"/>
        <end position="202"/>
    </location>
</feature>
<reference evidence="2 3" key="1">
    <citation type="submission" date="2016-07" db="EMBL/GenBank/DDBJ databases">
        <title>Genomic analysis of zinc-resistant bacterium Mucilaginibacter pedocola TBZ30.</title>
        <authorList>
            <person name="Huang J."/>
            <person name="Tang J."/>
        </authorList>
    </citation>
    <scope>NUCLEOTIDE SEQUENCE [LARGE SCALE GENOMIC DNA]</scope>
    <source>
        <strain evidence="2 3">TBZ30</strain>
    </source>
</reference>
<protein>
    <recommendedName>
        <fullName evidence="1">Putative auto-transporter adhesin head GIN domain-containing protein</fullName>
    </recommendedName>
</protein>
<dbReference type="Gene3D" id="2.160.20.120">
    <property type="match status" value="1"/>
</dbReference>
<dbReference type="InterPro" id="IPR021255">
    <property type="entry name" value="DUF2807"/>
</dbReference>
<organism evidence="2 3">
    <name type="scientific">Mucilaginibacter pedocola</name>
    <dbReference type="NCBI Taxonomy" id="1792845"/>
    <lineage>
        <taxon>Bacteria</taxon>
        <taxon>Pseudomonadati</taxon>
        <taxon>Bacteroidota</taxon>
        <taxon>Sphingobacteriia</taxon>
        <taxon>Sphingobacteriales</taxon>
        <taxon>Sphingobacteriaceae</taxon>
        <taxon>Mucilaginibacter</taxon>
    </lineage>
</organism>
<proteinExistence type="predicted"/>
<comment type="caution">
    <text evidence="2">The sequence shown here is derived from an EMBL/GenBank/DDBJ whole genome shotgun (WGS) entry which is preliminary data.</text>
</comment>
<keyword evidence="3" id="KW-1185">Reference proteome</keyword>